<gene>
    <name evidence="1" type="ORF">GGQ67_001768</name>
</gene>
<keyword evidence="2" id="KW-1185">Reference proteome</keyword>
<reference evidence="1 2" key="1">
    <citation type="submission" date="2020-08" db="EMBL/GenBank/DDBJ databases">
        <title>Genomic Encyclopedia of Type Strains, Phase IV (KMG-IV): sequencing the most valuable type-strain genomes for metagenomic binning, comparative biology and taxonomic classification.</title>
        <authorList>
            <person name="Goeker M."/>
        </authorList>
    </citation>
    <scope>NUCLEOTIDE SEQUENCE [LARGE SCALE GENOMIC DNA]</scope>
    <source>
        <strain evidence="1 2">DSM 26575</strain>
    </source>
</reference>
<dbReference type="RefSeq" id="WP_183899766.1">
    <property type="nucleotide sequence ID" value="NZ_JACIDW010000003.1"/>
</dbReference>
<protein>
    <submittedName>
        <fullName evidence="1">Uncharacterized protein</fullName>
    </submittedName>
</protein>
<dbReference type="Proteomes" id="UP000582090">
    <property type="component" value="Unassembled WGS sequence"/>
</dbReference>
<proteinExistence type="predicted"/>
<evidence type="ECO:0000313" key="2">
    <source>
        <dbReference type="Proteomes" id="UP000582090"/>
    </source>
</evidence>
<accession>A0A7W6CTG2</accession>
<comment type="caution">
    <text evidence="1">The sequence shown here is derived from an EMBL/GenBank/DDBJ whole genome shotgun (WGS) entry which is preliminary data.</text>
</comment>
<organism evidence="1 2">
    <name type="scientific">Rhizobium metallidurans</name>
    <dbReference type="NCBI Taxonomy" id="1265931"/>
    <lineage>
        <taxon>Bacteria</taxon>
        <taxon>Pseudomonadati</taxon>
        <taxon>Pseudomonadota</taxon>
        <taxon>Alphaproteobacteria</taxon>
        <taxon>Hyphomicrobiales</taxon>
        <taxon>Rhizobiaceae</taxon>
        <taxon>Rhizobium/Agrobacterium group</taxon>
        <taxon>Rhizobium</taxon>
    </lineage>
</organism>
<evidence type="ECO:0000313" key="1">
    <source>
        <dbReference type="EMBL" id="MBB3964129.1"/>
    </source>
</evidence>
<name>A0A7W6CTG2_9HYPH</name>
<sequence length="51" mass="5844">MDDMIDNPLVFAFPGRFGDDRTASSGEEIGLAAYRKNWDNVDQDYRSIGWM</sequence>
<dbReference type="AlphaFoldDB" id="A0A7W6CTG2"/>
<dbReference type="EMBL" id="JACIDW010000003">
    <property type="protein sequence ID" value="MBB3964129.1"/>
    <property type="molecule type" value="Genomic_DNA"/>
</dbReference>